<comment type="subcellular location">
    <subcellularLocation>
        <location evidence="1">Membrane</location>
        <topology evidence="1">Multi-pass membrane protein</topology>
    </subcellularLocation>
</comment>
<comment type="caution">
    <text evidence="8">The sequence shown here is derived from an EMBL/GenBank/DDBJ whole genome shotgun (WGS) entry which is preliminary data.</text>
</comment>
<evidence type="ECO:0000313" key="9">
    <source>
        <dbReference type="Proteomes" id="UP000235965"/>
    </source>
</evidence>
<sequence length="200" mass="23068">MWFLYMLSWVAIIVQVSFVTVAVAAGLYYLAELVEEYTVMTKRIIWWMTVITLLFYIGFLLFEDFPASVIICGVISQVAHLFILKTFPFVMIASPAFIVAIIMLIINHYLAFQYFSAVYYSFSEVISYFTLCLWLVPFALFVSLSANENILPTVAERKPLLDDNDVVSNYFSRKGKKYGLLSLFNYAKDSILPQRNKKSF</sequence>
<dbReference type="InParanoid" id="A0A2J7Q085"/>
<proteinExistence type="inferred from homology"/>
<name>A0A2J7Q085_9NEOP</name>
<keyword evidence="9" id="KW-1185">Reference proteome</keyword>
<evidence type="ECO:0000256" key="2">
    <source>
        <dbReference type="ARBA" id="ARBA00008096"/>
    </source>
</evidence>
<accession>A0A2J7Q085</accession>
<dbReference type="InterPro" id="IPR007277">
    <property type="entry name" value="Svp26/Tex261"/>
</dbReference>
<dbReference type="FunCoup" id="A0A2J7Q085">
    <property type="interactions" value="1154"/>
</dbReference>
<protein>
    <recommendedName>
        <fullName evidence="3">Protein TEX261</fullName>
    </recommendedName>
</protein>
<keyword evidence="5 7" id="KW-1133">Transmembrane helix</keyword>
<dbReference type="Pfam" id="PF04148">
    <property type="entry name" value="Erv26"/>
    <property type="match status" value="1"/>
</dbReference>
<dbReference type="OrthoDB" id="28257at2759"/>
<evidence type="ECO:0000313" key="8">
    <source>
        <dbReference type="EMBL" id="PNF21995.1"/>
    </source>
</evidence>
<dbReference type="Proteomes" id="UP000235965">
    <property type="component" value="Unassembled WGS sequence"/>
</dbReference>
<dbReference type="GO" id="GO:0006888">
    <property type="term" value="P:endoplasmic reticulum to Golgi vesicle-mediated transport"/>
    <property type="evidence" value="ECO:0007669"/>
    <property type="project" value="InterPro"/>
</dbReference>
<dbReference type="PANTHER" id="PTHR13144">
    <property type="entry name" value="TEX261 PROTEIN"/>
    <property type="match status" value="1"/>
</dbReference>
<keyword evidence="4 7" id="KW-0812">Transmembrane</keyword>
<reference evidence="8 9" key="1">
    <citation type="submission" date="2017-12" db="EMBL/GenBank/DDBJ databases">
        <title>Hemimetabolous genomes reveal molecular basis of termite eusociality.</title>
        <authorList>
            <person name="Harrison M.C."/>
            <person name="Jongepier E."/>
            <person name="Robertson H.M."/>
            <person name="Arning N."/>
            <person name="Bitard-Feildel T."/>
            <person name="Chao H."/>
            <person name="Childers C.P."/>
            <person name="Dinh H."/>
            <person name="Doddapaneni H."/>
            <person name="Dugan S."/>
            <person name="Gowin J."/>
            <person name="Greiner C."/>
            <person name="Han Y."/>
            <person name="Hu H."/>
            <person name="Hughes D.S.T."/>
            <person name="Huylmans A.-K."/>
            <person name="Kemena C."/>
            <person name="Kremer L.P.M."/>
            <person name="Lee S.L."/>
            <person name="Lopez-Ezquerra A."/>
            <person name="Mallet L."/>
            <person name="Monroy-Kuhn J.M."/>
            <person name="Moser A."/>
            <person name="Murali S.C."/>
            <person name="Muzny D.M."/>
            <person name="Otani S."/>
            <person name="Piulachs M.-D."/>
            <person name="Poelchau M."/>
            <person name="Qu J."/>
            <person name="Schaub F."/>
            <person name="Wada-Katsumata A."/>
            <person name="Worley K.C."/>
            <person name="Xie Q."/>
            <person name="Ylla G."/>
            <person name="Poulsen M."/>
            <person name="Gibbs R.A."/>
            <person name="Schal C."/>
            <person name="Richards S."/>
            <person name="Belles X."/>
            <person name="Korb J."/>
            <person name="Bornberg-Bauer E."/>
        </authorList>
    </citation>
    <scope>NUCLEOTIDE SEQUENCE [LARGE SCALE GENOMIC DNA]</scope>
    <source>
        <tissue evidence="8">Whole body</tissue>
    </source>
</reference>
<dbReference type="AlphaFoldDB" id="A0A2J7Q085"/>
<dbReference type="GO" id="GO:0097020">
    <property type="term" value="F:COPII receptor activity"/>
    <property type="evidence" value="ECO:0007669"/>
    <property type="project" value="InterPro"/>
</dbReference>
<evidence type="ECO:0000256" key="4">
    <source>
        <dbReference type="ARBA" id="ARBA00022692"/>
    </source>
</evidence>
<feature type="transmembrane region" description="Helical" evidence="7">
    <location>
        <begin position="6"/>
        <end position="31"/>
    </location>
</feature>
<gene>
    <name evidence="8" type="primary">TEX261</name>
    <name evidence="8" type="ORF">B7P43_G17694</name>
</gene>
<evidence type="ECO:0000256" key="3">
    <source>
        <dbReference type="ARBA" id="ARBA00017877"/>
    </source>
</evidence>
<feature type="transmembrane region" description="Helical" evidence="7">
    <location>
        <begin position="125"/>
        <end position="144"/>
    </location>
</feature>
<comment type="similarity">
    <text evidence="2">Belongs to the SVP26 family.</text>
</comment>
<feature type="transmembrane region" description="Helical" evidence="7">
    <location>
        <begin position="43"/>
        <end position="61"/>
    </location>
</feature>
<evidence type="ECO:0000256" key="5">
    <source>
        <dbReference type="ARBA" id="ARBA00022989"/>
    </source>
</evidence>
<dbReference type="PANTHER" id="PTHR13144:SF0">
    <property type="entry name" value="PROTEIN TEX261"/>
    <property type="match status" value="1"/>
</dbReference>
<feature type="transmembrane region" description="Helical" evidence="7">
    <location>
        <begin position="96"/>
        <end position="119"/>
    </location>
</feature>
<dbReference type="GO" id="GO:0005789">
    <property type="term" value="C:endoplasmic reticulum membrane"/>
    <property type="evidence" value="ECO:0007669"/>
    <property type="project" value="TreeGrafter"/>
</dbReference>
<evidence type="ECO:0000256" key="1">
    <source>
        <dbReference type="ARBA" id="ARBA00004141"/>
    </source>
</evidence>
<keyword evidence="6 7" id="KW-0472">Membrane</keyword>
<dbReference type="GO" id="GO:0000139">
    <property type="term" value="C:Golgi membrane"/>
    <property type="evidence" value="ECO:0007669"/>
    <property type="project" value="TreeGrafter"/>
</dbReference>
<dbReference type="EMBL" id="NEVH01019998">
    <property type="protein sequence ID" value="PNF21995.1"/>
    <property type="molecule type" value="Genomic_DNA"/>
</dbReference>
<organism evidence="8 9">
    <name type="scientific">Cryptotermes secundus</name>
    <dbReference type="NCBI Taxonomy" id="105785"/>
    <lineage>
        <taxon>Eukaryota</taxon>
        <taxon>Metazoa</taxon>
        <taxon>Ecdysozoa</taxon>
        <taxon>Arthropoda</taxon>
        <taxon>Hexapoda</taxon>
        <taxon>Insecta</taxon>
        <taxon>Pterygota</taxon>
        <taxon>Neoptera</taxon>
        <taxon>Polyneoptera</taxon>
        <taxon>Dictyoptera</taxon>
        <taxon>Blattodea</taxon>
        <taxon>Blattoidea</taxon>
        <taxon>Termitoidae</taxon>
        <taxon>Kalotermitidae</taxon>
        <taxon>Cryptotermitinae</taxon>
        <taxon>Cryptotermes</taxon>
    </lineage>
</organism>
<evidence type="ECO:0000256" key="6">
    <source>
        <dbReference type="ARBA" id="ARBA00023136"/>
    </source>
</evidence>
<feature type="transmembrane region" description="Helical" evidence="7">
    <location>
        <begin position="67"/>
        <end position="84"/>
    </location>
</feature>
<evidence type="ECO:0000256" key="7">
    <source>
        <dbReference type="SAM" id="Phobius"/>
    </source>
</evidence>
<dbReference type="GO" id="GO:0030134">
    <property type="term" value="C:COPII-coated ER to Golgi transport vesicle"/>
    <property type="evidence" value="ECO:0007669"/>
    <property type="project" value="TreeGrafter"/>
</dbReference>